<dbReference type="AlphaFoldDB" id="B0T9H4"/>
<dbReference type="InterPro" id="IPR041682">
    <property type="entry name" value="AAA_14"/>
</dbReference>
<name>B0T9H4_CAUSK</name>
<proteinExistence type="predicted"/>
<dbReference type="KEGG" id="cak:Caul_5229"/>
<dbReference type="InterPro" id="IPR027417">
    <property type="entry name" value="P-loop_NTPase"/>
</dbReference>
<dbReference type="HOGENOM" id="CLU_041527_3_1_5"/>
<dbReference type="Pfam" id="PF13173">
    <property type="entry name" value="AAA_14"/>
    <property type="match status" value="1"/>
</dbReference>
<protein>
    <submittedName>
        <fullName evidence="2">AAA ATPase</fullName>
    </submittedName>
</protein>
<reference evidence="2" key="1">
    <citation type="submission" date="2008-01" db="EMBL/GenBank/DDBJ databases">
        <title>Complete sequence of plasmid1 pCAUL01 of Caulobacter sp. K31.</title>
        <authorList>
            <consortium name="US DOE Joint Genome Institute"/>
            <person name="Copeland A."/>
            <person name="Lucas S."/>
            <person name="Lapidus A."/>
            <person name="Barry K."/>
            <person name="Glavina del Rio T."/>
            <person name="Dalin E."/>
            <person name="Tice H."/>
            <person name="Pitluck S."/>
            <person name="Bruce D."/>
            <person name="Goodwin L."/>
            <person name="Thompson L.S."/>
            <person name="Brettin T."/>
            <person name="Detter J.C."/>
            <person name="Han C."/>
            <person name="Schmutz J."/>
            <person name="Larimer F."/>
            <person name="Land M."/>
            <person name="Hauser L."/>
            <person name="Kyrpides N."/>
            <person name="Kim E."/>
            <person name="Stephens C."/>
            <person name="Richardson P."/>
        </authorList>
    </citation>
    <scope>NUCLEOTIDE SEQUENCE [LARGE SCALE GENOMIC DNA]</scope>
    <source>
        <strain evidence="2">K31</strain>
        <plasmid evidence="2">pCAUL01</plasmid>
    </source>
</reference>
<organism evidence="2">
    <name type="scientific">Caulobacter sp. (strain K31)</name>
    <dbReference type="NCBI Taxonomy" id="366602"/>
    <lineage>
        <taxon>Bacteria</taxon>
        <taxon>Pseudomonadati</taxon>
        <taxon>Pseudomonadota</taxon>
        <taxon>Alphaproteobacteria</taxon>
        <taxon>Caulobacterales</taxon>
        <taxon>Caulobacteraceae</taxon>
        <taxon>Caulobacter</taxon>
    </lineage>
</organism>
<sequence>MVATVIEREALSRTVAALDRWPCVGLYGPRSVGKSSLADQIAKDRGDEIVRLHFGRQADRDRLRDQAAFFAAHGDKLVVIDEIHLMPEAFRIVRARLDDWARPRPGAGQFLFMGSESHQVRAMAAEALGGHSMAIDLTTIQPHELPTASPITLMETFDALHFSVPEVEPTASANQALSMDQLWSRGGLPNSLLASDEAESYVWRRNYLDQIFALAPSGPNAIDGELRHCLEMIATEQGGQTPLTTSPKTFRAALERLKRMGLVRELRPWSGNAKLKLTKNPKLYIRDSGLFHVLRGCRTRADLDNADDRLLGGSWEGFCIEAIAARLGERADLFFYRIEASDELDLVIEFTLGERWVVEIKSNPMATIGAGFWSASAALDPKRKVIVHQGDAAVTNKSGLEALPLRMFLDQLGAKAPD</sequence>
<geneLocation type="plasmid" evidence="2">
    <name>pCAUL01</name>
</geneLocation>
<feature type="domain" description="AAA+ ATPase" evidence="1">
    <location>
        <begin position="20"/>
        <end position="147"/>
    </location>
</feature>
<dbReference type="EMBL" id="CP000928">
    <property type="protein sequence ID" value="ABZ74349.1"/>
    <property type="molecule type" value="Genomic_DNA"/>
</dbReference>
<evidence type="ECO:0000259" key="1">
    <source>
        <dbReference type="SMART" id="SM00382"/>
    </source>
</evidence>
<dbReference type="SMART" id="SM00382">
    <property type="entry name" value="AAA"/>
    <property type="match status" value="1"/>
</dbReference>
<dbReference type="Gene3D" id="3.40.50.300">
    <property type="entry name" value="P-loop containing nucleotide triphosphate hydrolases"/>
    <property type="match status" value="1"/>
</dbReference>
<evidence type="ECO:0000313" key="2">
    <source>
        <dbReference type="EMBL" id="ABZ74349.1"/>
    </source>
</evidence>
<dbReference type="InterPro" id="IPR003593">
    <property type="entry name" value="AAA+_ATPase"/>
</dbReference>
<dbReference type="PANTHER" id="PTHR43566">
    <property type="entry name" value="CONSERVED PROTEIN"/>
    <property type="match status" value="1"/>
</dbReference>
<dbReference type="PANTHER" id="PTHR43566:SF2">
    <property type="entry name" value="DUF4143 DOMAIN-CONTAINING PROTEIN"/>
    <property type="match status" value="1"/>
</dbReference>
<dbReference type="InterPro" id="IPR025420">
    <property type="entry name" value="DUF4143"/>
</dbReference>
<accession>B0T9H4</accession>
<keyword evidence="2" id="KW-0614">Plasmid</keyword>
<dbReference type="SUPFAM" id="SSF52540">
    <property type="entry name" value="P-loop containing nucleoside triphosphate hydrolases"/>
    <property type="match status" value="1"/>
</dbReference>
<gene>
    <name evidence="2" type="ordered locus">Caul_5229</name>
</gene>
<dbReference type="Pfam" id="PF13635">
    <property type="entry name" value="DUF4143"/>
    <property type="match status" value="1"/>
</dbReference>